<dbReference type="PANTHER" id="PTHR12526:SF630">
    <property type="entry name" value="GLYCOSYLTRANSFERASE"/>
    <property type="match status" value="1"/>
</dbReference>
<dbReference type="Proteomes" id="UP000760545">
    <property type="component" value="Unassembled WGS sequence"/>
</dbReference>
<dbReference type="Pfam" id="PF00534">
    <property type="entry name" value="Glycos_transf_1"/>
    <property type="match status" value="1"/>
</dbReference>
<reference evidence="2 3" key="1">
    <citation type="submission" date="2020-03" db="EMBL/GenBank/DDBJ databases">
        <title>Tamlana sp. nov, isolated from XXX.</title>
        <authorList>
            <person name="Cao W.R."/>
        </authorList>
    </citation>
    <scope>NUCLEOTIDE SEQUENCE [LARGE SCALE GENOMIC DNA]</scope>
    <source>
        <strain evidence="2 3">HST1-43</strain>
    </source>
</reference>
<dbReference type="SUPFAM" id="SSF53756">
    <property type="entry name" value="UDP-Glycosyltransferase/glycogen phosphorylase"/>
    <property type="match status" value="1"/>
</dbReference>
<comment type="caution">
    <text evidence="2">The sequence shown here is derived from an EMBL/GenBank/DDBJ whole genome shotgun (WGS) entry which is preliminary data.</text>
</comment>
<gene>
    <name evidence="2" type="ORF">HC176_06010</name>
</gene>
<keyword evidence="3" id="KW-1185">Reference proteome</keyword>
<accession>A0ABX1D9J5</accession>
<feature type="domain" description="Glycosyl transferase family 1" evidence="1">
    <location>
        <begin position="213"/>
        <end position="352"/>
    </location>
</feature>
<proteinExistence type="predicted"/>
<dbReference type="PANTHER" id="PTHR12526">
    <property type="entry name" value="GLYCOSYLTRANSFERASE"/>
    <property type="match status" value="1"/>
</dbReference>
<protein>
    <submittedName>
        <fullName evidence="2">Glycosyltransferase family 4 protein</fullName>
    </submittedName>
</protein>
<evidence type="ECO:0000313" key="3">
    <source>
        <dbReference type="Proteomes" id="UP000760545"/>
    </source>
</evidence>
<name>A0ABX1D9J5_9FLAO</name>
<dbReference type="Gene3D" id="3.40.50.2000">
    <property type="entry name" value="Glycogen Phosphorylase B"/>
    <property type="match status" value="1"/>
</dbReference>
<dbReference type="RefSeq" id="WP_167917279.1">
    <property type="nucleotide sequence ID" value="NZ_JAAVJS010000006.1"/>
</dbReference>
<sequence length="380" mass="43480">MDRQRILIIGPISESGGREINSIFFIEQFQKKYEVTVFSTIPVSSLSIVDEFLCPNKMISFERIALENPAIKFFAKAIKRKNRLQCENVFLVKNKISSFFFNFDKLYEKTLYEQISKQDIVFYSGLLSDKWLPVVSKICKQKHKKLIVRITGSFSSEMEYSKILKEEKIVVHSFENLKALINEGFKNVRCIEQSSRLEKDLLSSDISVNFPLKFGYLGRMSHEKGLEVILESFKRTKLELVIAGSGPLGNKIADFASKNSNIKKIGFIPHINLPKFLNSIDVLLIASRNEGGPLVGIEAMAAGKLVLSTKVGAMPQRLNFVNKELLIDDSSEVELCNAIDILLQKTESDIYDLKRQMRKYYLNYASNEIVMNKYFQFIES</sequence>
<organism evidence="2 3">
    <name type="scientific">Tamlana crocina</name>
    <dbReference type="NCBI Taxonomy" id="393006"/>
    <lineage>
        <taxon>Bacteria</taxon>
        <taxon>Pseudomonadati</taxon>
        <taxon>Bacteroidota</taxon>
        <taxon>Flavobacteriia</taxon>
        <taxon>Flavobacteriales</taxon>
        <taxon>Flavobacteriaceae</taxon>
        <taxon>Tamlana</taxon>
    </lineage>
</organism>
<dbReference type="EMBL" id="JAAVJS010000006">
    <property type="protein sequence ID" value="NJX15040.1"/>
    <property type="molecule type" value="Genomic_DNA"/>
</dbReference>
<evidence type="ECO:0000313" key="2">
    <source>
        <dbReference type="EMBL" id="NJX15040.1"/>
    </source>
</evidence>
<evidence type="ECO:0000259" key="1">
    <source>
        <dbReference type="Pfam" id="PF00534"/>
    </source>
</evidence>
<dbReference type="InterPro" id="IPR001296">
    <property type="entry name" value="Glyco_trans_1"/>
</dbReference>